<dbReference type="SUPFAM" id="SSF50978">
    <property type="entry name" value="WD40 repeat-like"/>
    <property type="match status" value="1"/>
</dbReference>
<dbReference type="EMBL" id="LRGB01001361">
    <property type="protein sequence ID" value="KZS12314.1"/>
    <property type="molecule type" value="Genomic_DNA"/>
</dbReference>
<evidence type="ECO:0000256" key="1">
    <source>
        <dbReference type="ARBA" id="ARBA00022553"/>
    </source>
</evidence>
<evidence type="ECO:0000256" key="3">
    <source>
        <dbReference type="ARBA" id="ARBA00022737"/>
    </source>
</evidence>
<dbReference type="InterPro" id="IPR020472">
    <property type="entry name" value="WD40_PAC1"/>
</dbReference>
<dbReference type="PANTHER" id="PTHR14091">
    <property type="entry name" value="PERIODIC TRYPTOPHAN PROTEIN 1"/>
    <property type="match status" value="1"/>
</dbReference>
<evidence type="ECO:0000313" key="6">
    <source>
        <dbReference type="EMBL" id="KZS12314.1"/>
    </source>
</evidence>
<reference evidence="6 7" key="1">
    <citation type="submission" date="2016-03" db="EMBL/GenBank/DDBJ databases">
        <title>EvidentialGene: Evidence-directed Construction of Genes on Genomes.</title>
        <authorList>
            <person name="Gilbert D.G."/>
            <person name="Choi J.-H."/>
            <person name="Mockaitis K."/>
            <person name="Colbourne J."/>
            <person name="Pfrender M."/>
        </authorList>
    </citation>
    <scope>NUCLEOTIDE SEQUENCE [LARGE SCALE GENOMIC DNA]</scope>
    <source>
        <strain evidence="6 7">Xinb3</strain>
        <tissue evidence="6">Complete organism</tissue>
    </source>
</reference>
<evidence type="ECO:0000256" key="4">
    <source>
        <dbReference type="PROSITE-ProRule" id="PRU00221"/>
    </source>
</evidence>
<dbReference type="PROSITE" id="PS00678">
    <property type="entry name" value="WD_REPEATS_1"/>
    <property type="match status" value="1"/>
</dbReference>
<feature type="compositionally biased region" description="Basic and acidic residues" evidence="5">
    <location>
        <begin position="86"/>
        <end position="95"/>
    </location>
</feature>
<keyword evidence="3" id="KW-0677">Repeat</keyword>
<sequence length="493" mass="55605">MSKMEKEEDVEQASLNFIPCLAWIRRGVAKLNPEKVELTKEELEALIGKTKGDLAELDEEDKEENEEDKEEMDEGETGDNDDTEKIDEKVDSNMDEDAKIAAEYGLDDYDDDDDNVLMGIESLTVFSDEKQDPHVTKPEDEDSEEEDDFNLLPTDNLIAVGHVEGDAAILEIYVYNAEEAHLYVHHETFLPALPLCMEWLDFNPSETKPGNYLAVGSMSPIIEVWDVDIVGSLEPEFCLGKKKSRKKNIPGVGHKDAVLSISWNNRVRNLLASGSADHTTMLWDMNNQVVASTLPHPEKVQSLQFHPFEIQTLLTGCCDQQVRVYDCRSESFKSWTVEGEVERVLWDHFNPYCFLASTEAGHVYYMDARNDEKPLWQLNAHTKSCTGLALSSQCPGCLVTASQDKNFKVWDIQSGKPNFICEHDFKIGGIYVATACPDAPFAFCMGGDNRSENFKVWDIRQSAAVLDRFERRQLVQPLIQTCPSEPPATTNQS</sequence>
<evidence type="ECO:0000256" key="5">
    <source>
        <dbReference type="SAM" id="MobiDB-lite"/>
    </source>
</evidence>
<dbReference type="InterPro" id="IPR036322">
    <property type="entry name" value="WD40_repeat_dom_sf"/>
</dbReference>
<dbReference type="GO" id="GO:0005634">
    <property type="term" value="C:nucleus"/>
    <property type="evidence" value="ECO:0007669"/>
    <property type="project" value="TreeGrafter"/>
</dbReference>
<feature type="repeat" description="WD" evidence="4">
    <location>
        <begin position="251"/>
        <end position="293"/>
    </location>
</feature>
<protein>
    <submittedName>
        <fullName evidence="6">No child left behind</fullName>
    </submittedName>
</protein>
<comment type="caution">
    <text evidence="6">The sequence shown here is derived from an EMBL/GenBank/DDBJ whole genome shotgun (WGS) entry which is preliminary data.</text>
</comment>
<keyword evidence="2 4" id="KW-0853">WD repeat</keyword>
<dbReference type="GO" id="GO:0006364">
    <property type="term" value="P:rRNA processing"/>
    <property type="evidence" value="ECO:0007669"/>
    <property type="project" value="InterPro"/>
</dbReference>
<keyword evidence="7" id="KW-1185">Reference proteome</keyword>
<dbReference type="AlphaFoldDB" id="A0A164VH10"/>
<dbReference type="InterPro" id="IPR015943">
    <property type="entry name" value="WD40/YVTN_repeat-like_dom_sf"/>
</dbReference>
<feature type="compositionally biased region" description="Acidic residues" evidence="5">
    <location>
        <begin position="55"/>
        <end position="85"/>
    </location>
</feature>
<proteinExistence type="predicted"/>
<dbReference type="Gene3D" id="2.130.10.10">
    <property type="entry name" value="YVTN repeat-like/Quinoprotein amine dehydrogenase"/>
    <property type="match status" value="2"/>
</dbReference>
<name>A0A164VH10_9CRUS</name>
<dbReference type="InterPro" id="IPR044285">
    <property type="entry name" value="PWP1"/>
</dbReference>
<dbReference type="InterPro" id="IPR001680">
    <property type="entry name" value="WD40_rpt"/>
</dbReference>
<dbReference type="InterPro" id="IPR019775">
    <property type="entry name" value="WD40_repeat_CS"/>
</dbReference>
<evidence type="ECO:0000313" key="7">
    <source>
        <dbReference type="Proteomes" id="UP000076858"/>
    </source>
</evidence>
<dbReference type="STRING" id="35525.A0A164VH10"/>
<dbReference type="PANTHER" id="PTHR14091:SF0">
    <property type="entry name" value="PERIODIC TRYPTOPHAN PROTEIN 1 HOMOLOG"/>
    <property type="match status" value="1"/>
</dbReference>
<feature type="region of interest" description="Disordered" evidence="5">
    <location>
        <begin position="46"/>
        <end position="95"/>
    </location>
</feature>
<feature type="region of interest" description="Disordered" evidence="5">
    <location>
        <begin position="127"/>
        <end position="147"/>
    </location>
</feature>
<dbReference type="PRINTS" id="PR00320">
    <property type="entry name" value="GPROTEINBRPT"/>
</dbReference>
<dbReference type="Proteomes" id="UP000076858">
    <property type="component" value="Unassembled WGS sequence"/>
</dbReference>
<keyword evidence="1" id="KW-0597">Phosphoprotein</keyword>
<gene>
    <name evidence="6" type="ORF">APZ42_022381</name>
</gene>
<organism evidence="6 7">
    <name type="scientific">Daphnia magna</name>
    <dbReference type="NCBI Taxonomy" id="35525"/>
    <lineage>
        <taxon>Eukaryota</taxon>
        <taxon>Metazoa</taxon>
        <taxon>Ecdysozoa</taxon>
        <taxon>Arthropoda</taxon>
        <taxon>Crustacea</taxon>
        <taxon>Branchiopoda</taxon>
        <taxon>Diplostraca</taxon>
        <taxon>Cladocera</taxon>
        <taxon>Anomopoda</taxon>
        <taxon>Daphniidae</taxon>
        <taxon>Daphnia</taxon>
    </lineage>
</organism>
<dbReference type="SMART" id="SM00320">
    <property type="entry name" value="WD40"/>
    <property type="match status" value="5"/>
</dbReference>
<dbReference type="Pfam" id="PF00400">
    <property type="entry name" value="WD40"/>
    <property type="match status" value="3"/>
</dbReference>
<dbReference type="PROSITE" id="PS50294">
    <property type="entry name" value="WD_REPEATS_REGION"/>
    <property type="match status" value="2"/>
</dbReference>
<accession>A0A164VH10</accession>
<evidence type="ECO:0000256" key="2">
    <source>
        <dbReference type="ARBA" id="ARBA00022574"/>
    </source>
</evidence>
<dbReference type="PROSITE" id="PS50082">
    <property type="entry name" value="WD_REPEATS_2"/>
    <property type="match status" value="2"/>
</dbReference>
<dbReference type="OrthoDB" id="270624at2759"/>
<feature type="repeat" description="WD" evidence="4">
    <location>
        <begin position="378"/>
        <end position="420"/>
    </location>
</feature>
<feature type="compositionally biased region" description="Basic and acidic residues" evidence="5">
    <location>
        <begin position="127"/>
        <end position="138"/>
    </location>
</feature>